<sequence length="311" mass="37279">MKKLCFTTFIFGSYQKYIPYYIYSIGRTYPEAYVKVFIDKSLNNKVLKCLDTIKTNGFVNFEIIPVNFQNLDYFNDYKIRGGGTKTLFRWLFDYKYFIDFDYLYYGDVDILILPEKEPLLELHVRKIKDFKVPFSNMVRKNDKGVILNRLSGLHFVETKQYFEKINPIICQILNNQVYRDEIMKDVVRDEQLLYEMNKIAFDFDESLLASFQRPIHGIHLGFLRTIKNIQSIKDHLNYHQISVSQEELIESLKIIYKDPIFQKISKLCFLNEFYILNKYLKINNPISWKVSVLKNSINKIFKRIILKFRKV</sequence>
<proteinExistence type="predicted"/>
<gene>
    <name evidence="1" type="ORF">G6042_08610</name>
</gene>
<organism evidence="1 2">
    <name type="scientific">Flavobacterium solisilvae</name>
    <dbReference type="NCBI Taxonomy" id="1852019"/>
    <lineage>
        <taxon>Bacteria</taxon>
        <taxon>Pseudomonadati</taxon>
        <taxon>Bacteroidota</taxon>
        <taxon>Flavobacteriia</taxon>
        <taxon>Flavobacteriales</taxon>
        <taxon>Flavobacteriaceae</taxon>
        <taxon>Flavobacterium</taxon>
    </lineage>
</organism>
<evidence type="ECO:0000313" key="1">
    <source>
        <dbReference type="EMBL" id="NMH25328.1"/>
    </source>
</evidence>
<accession>A0ABX1QW43</accession>
<evidence type="ECO:0000313" key="2">
    <source>
        <dbReference type="Proteomes" id="UP000767947"/>
    </source>
</evidence>
<dbReference type="EMBL" id="JAAMPT010000206">
    <property type="protein sequence ID" value="NMH25328.1"/>
    <property type="molecule type" value="Genomic_DNA"/>
</dbReference>
<evidence type="ECO:0008006" key="3">
    <source>
        <dbReference type="Google" id="ProtNLM"/>
    </source>
</evidence>
<keyword evidence="2" id="KW-1185">Reference proteome</keyword>
<dbReference type="RefSeq" id="WP_169523913.1">
    <property type="nucleotide sequence ID" value="NZ_JAAMPT010000206.1"/>
</dbReference>
<reference evidence="1 2" key="1">
    <citation type="submission" date="2020-02" db="EMBL/GenBank/DDBJ databases">
        <title>Flavobacterium sp. genome.</title>
        <authorList>
            <person name="Jung H.S."/>
            <person name="Baek J.H."/>
            <person name="Jeon C.O."/>
        </authorList>
    </citation>
    <scope>NUCLEOTIDE SEQUENCE [LARGE SCALE GENOMIC DNA]</scope>
    <source>
        <strain evidence="1 2">SE-s27</strain>
    </source>
</reference>
<protein>
    <recommendedName>
        <fullName evidence="3">Glycosyl transferase</fullName>
    </recommendedName>
</protein>
<name>A0ABX1QW43_9FLAO</name>
<dbReference type="Proteomes" id="UP000767947">
    <property type="component" value="Unassembled WGS sequence"/>
</dbReference>
<comment type="caution">
    <text evidence="1">The sequence shown here is derived from an EMBL/GenBank/DDBJ whole genome shotgun (WGS) entry which is preliminary data.</text>
</comment>